<dbReference type="InterPro" id="IPR025198">
    <property type="entry name" value="PPK_N_dom"/>
</dbReference>
<evidence type="ECO:0000259" key="10">
    <source>
        <dbReference type="Pfam" id="PF02503"/>
    </source>
</evidence>
<dbReference type="RefSeq" id="WP_115482730.1">
    <property type="nucleotide sequence ID" value="NZ_QRCT01000049.1"/>
</dbReference>
<dbReference type="Gene3D" id="3.30.870.10">
    <property type="entry name" value="Endonuclease Chain A"/>
    <property type="match status" value="2"/>
</dbReference>
<feature type="domain" description="Polyphosphate kinase C-terminal" evidence="13">
    <location>
        <begin position="336"/>
        <end position="501"/>
    </location>
</feature>
<dbReference type="FunFam" id="3.30.870.10:FF:000001">
    <property type="entry name" value="Polyphosphate kinase"/>
    <property type="match status" value="1"/>
</dbReference>
<dbReference type="SUPFAM" id="SSF143724">
    <property type="entry name" value="PHP14-like"/>
    <property type="match status" value="1"/>
</dbReference>
<dbReference type="EMBL" id="QRCT01000049">
    <property type="protein sequence ID" value="RDU22320.1"/>
    <property type="molecule type" value="Genomic_DNA"/>
</dbReference>
<gene>
    <name evidence="8" type="primary">ppk</name>
    <name evidence="14" type="ORF">DWV06_13560</name>
</gene>
<dbReference type="PIRSF" id="PIRSF015589">
    <property type="entry name" value="PP_kinase"/>
    <property type="match status" value="1"/>
</dbReference>
<dbReference type="NCBIfam" id="TIGR03705">
    <property type="entry name" value="poly_P_kin"/>
    <property type="match status" value="1"/>
</dbReference>
<dbReference type="Gene3D" id="1.20.58.310">
    <property type="entry name" value="Polyphosphate kinase N-terminal domain"/>
    <property type="match status" value="1"/>
</dbReference>
<dbReference type="InterPro" id="IPR036832">
    <property type="entry name" value="PPK_N_dom_sf"/>
</dbReference>
<dbReference type="Gene3D" id="3.30.1840.10">
    <property type="entry name" value="Polyphosphate kinase middle domain"/>
    <property type="match status" value="1"/>
</dbReference>
<evidence type="ECO:0000256" key="1">
    <source>
        <dbReference type="ARBA" id="ARBA00022553"/>
    </source>
</evidence>
<feature type="binding site" evidence="8">
    <location>
        <position position="473"/>
    </location>
    <ligand>
        <name>ATP</name>
        <dbReference type="ChEBI" id="CHEBI:30616"/>
    </ligand>
</feature>
<evidence type="ECO:0000256" key="6">
    <source>
        <dbReference type="ARBA" id="ARBA00022840"/>
    </source>
</evidence>
<dbReference type="Pfam" id="PF02503">
    <property type="entry name" value="PP_kinase"/>
    <property type="match status" value="1"/>
</dbReference>
<dbReference type="Pfam" id="PF17941">
    <property type="entry name" value="PP_kinase_C_1"/>
    <property type="match status" value="1"/>
</dbReference>
<evidence type="ECO:0000256" key="8">
    <source>
        <dbReference type="HAMAP-Rule" id="MF_00347"/>
    </source>
</evidence>
<dbReference type="OrthoDB" id="9761456at2"/>
<keyword evidence="1 8" id="KW-0597">Phosphoprotein</keyword>
<dbReference type="InterPro" id="IPR025200">
    <property type="entry name" value="PPK_C_dom2"/>
</dbReference>
<dbReference type="InterPro" id="IPR036830">
    <property type="entry name" value="PP_kinase_middle_dom_sf"/>
</dbReference>
<evidence type="ECO:0000313" key="14">
    <source>
        <dbReference type="EMBL" id="RDU22320.1"/>
    </source>
</evidence>
<dbReference type="GO" id="GO:0005524">
    <property type="term" value="F:ATP binding"/>
    <property type="evidence" value="ECO:0007669"/>
    <property type="project" value="UniProtKB-KW"/>
</dbReference>
<feature type="binding site" evidence="8">
    <location>
        <position position="410"/>
    </location>
    <ligand>
        <name>Mg(2+)</name>
        <dbReference type="ChEBI" id="CHEBI:18420"/>
    </ligand>
</feature>
<dbReference type="EC" id="2.7.4.1" evidence="8 9"/>
<dbReference type="InterPro" id="IPR024953">
    <property type="entry name" value="PP_kinase_middle"/>
</dbReference>
<feature type="binding site" evidence="8">
    <location>
        <position position="51"/>
    </location>
    <ligand>
        <name>ATP</name>
        <dbReference type="ChEBI" id="CHEBI:30616"/>
    </ligand>
</feature>
<keyword evidence="2 8" id="KW-0808">Transferase</keyword>
<dbReference type="AlphaFoldDB" id="A0A371AS65"/>
<comment type="PTM">
    <text evidence="8 9">An intermediate of this reaction is the autophosphorylated ppk in which a phosphate is covalently linked to a histidine residue through a N-P bond.</text>
</comment>
<keyword evidence="4 8" id="KW-0547">Nucleotide-binding</keyword>
<comment type="caution">
    <text evidence="14">The sequence shown here is derived from an EMBL/GenBank/DDBJ whole genome shotgun (WGS) entry which is preliminary data.</text>
</comment>
<protein>
    <recommendedName>
        <fullName evidence="8 9">Polyphosphate kinase</fullName>
        <ecNumber evidence="8 9">2.7.4.1</ecNumber>
    </recommendedName>
    <alternativeName>
        <fullName evidence="8">ATP-polyphosphate phosphotransferase</fullName>
    </alternativeName>
    <alternativeName>
        <fullName evidence="8">Polyphosphoric acid kinase</fullName>
    </alternativeName>
</protein>
<dbReference type="NCBIfam" id="NF003917">
    <property type="entry name" value="PRK05443.1-1"/>
    <property type="match status" value="1"/>
</dbReference>
<comment type="cofactor">
    <cofactor evidence="8">
        <name>Mg(2+)</name>
        <dbReference type="ChEBI" id="CHEBI:18420"/>
    </cofactor>
</comment>
<feature type="binding site" evidence="8">
    <location>
        <position position="569"/>
    </location>
    <ligand>
        <name>ATP</name>
        <dbReference type="ChEBI" id="CHEBI:30616"/>
    </ligand>
</feature>
<dbReference type="Pfam" id="PF13090">
    <property type="entry name" value="PP_kinase_C"/>
    <property type="match status" value="1"/>
</dbReference>
<evidence type="ECO:0000259" key="12">
    <source>
        <dbReference type="Pfam" id="PF13090"/>
    </source>
</evidence>
<dbReference type="NCBIfam" id="NF003918">
    <property type="entry name" value="PRK05443.1-2"/>
    <property type="match status" value="1"/>
</dbReference>
<dbReference type="CDD" id="cd09168">
    <property type="entry name" value="PLDc_PaPPK1_C2_like"/>
    <property type="match status" value="1"/>
</dbReference>
<organism evidence="14 15">
    <name type="scientific">Anaerosacchariphilus polymeriproducens</name>
    <dbReference type="NCBI Taxonomy" id="1812858"/>
    <lineage>
        <taxon>Bacteria</taxon>
        <taxon>Bacillati</taxon>
        <taxon>Bacillota</taxon>
        <taxon>Clostridia</taxon>
        <taxon>Lachnospirales</taxon>
        <taxon>Lachnospiraceae</taxon>
        <taxon>Anaerosacchariphilus</taxon>
    </lineage>
</organism>
<dbReference type="NCBIfam" id="NF003920">
    <property type="entry name" value="PRK05443.2-1"/>
    <property type="match status" value="1"/>
</dbReference>
<sequence>MEEMLNFTKEEYYTNREISWIGFNDRVLGEARDKNNPLFERIKFLSITASNLDEFFMIRVASLKDMVHAKYTKKDISGLTASQQLEQINKKTHELVSTQYSTYNRSLLPLLKQNGLHVLSEHEQLNEEQAKYADKFFKENVYPVLTPMAVDSSRPFPLIRNKSLNIGALLSKKNKKEEFEFATVQVPSVLDRIVLLPSKKDEGKTIILLEEIIERNIQKLFLNYNVVCAHPYRIMRNADLTIDEDEAADLLKEIQKQLKKRQWGEVIRLEVEDKIDKRLLKVLRKELEIRDEDIYKINGPLDLTFLMKMYGMQGFETWKMPEYIPRPVPEIQPGDDVFQQIRKGDILLHHPYQSFNPVVDFVRQASMDKDVLAIKQTLYRVSGNSPIIAALAQAAENGKQVSVLVELKARFDEQNNIVWAKMLEKAGCHVIYGLVGLKTHSKITLVVRKEEDGIRRYVHLGTGNYNDNTAKIYTDLGLLTCSAAIGEDATAAFNMLSGYSEPLSWNKLSVAPLWLKKRFLRMIQRETENAKQGKKAHIIAKANSICDSSIIAALYEASSAGVKIELIIRGICSLKVGIPGISDNIEVRSIVGNFLEHARIFYFYNDGQEEIYLGSADWMPRNLERRVEIMFPVEDDKLKKKVIHILKVQLKDNVKAHILQPDGTYQKLDKRGKQLINAQEVFCLEADEIVESEETLSNDRVFVPSEHHDI</sequence>
<evidence type="ECO:0000256" key="7">
    <source>
        <dbReference type="ARBA" id="ARBA00022842"/>
    </source>
</evidence>
<dbReference type="SUPFAM" id="SSF140356">
    <property type="entry name" value="PPK N-terminal domain-like"/>
    <property type="match status" value="1"/>
</dbReference>
<dbReference type="PANTHER" id="PTHR30218">
    <property type="entry name" value="POLYPHOSPHATE KINASE"/>
    <property type="match status" value="1"/>
</dbReference>
<proteinExistence type="inferred from homology"/>
<keyword evidence="3 8" id="KW-0479">Metal-binding</keyword>
<evidence type="ECO:0000259" key="11">
    <source>
        <dbReference type="Pfam" id="PF13089"/>
    </source>
</evidence>
<evidence type="ECO:0000256" key="9">
    <source>
        <dbReference type="RuleBase" id="RU003800"/>
    </source>
</evidence>
<name>A0A371AS65_9FIRM</name>
<evidence type="ECO:0000259" key="13">
    <source>
        <dbReference type="Pfam" id="PF17941"/>
    </source>
</evidence>
<dbReference type="CDD" id="cd09165">
    <property type="entry name" value="PLDc_PaPPK1_C1_like"/>
    <property type="match status" value="1"/>
</dbReference>
<dbReference type="Pfam" id="PF13089">
    <property type="entry name" value="PP_kinase_N"/>
    <property type="match status" value="1"/>
</dbReference>
<feature type="domain" description="Polyphosphate kinase C-terminal" evidence="12">
    <location>
        <begin position="508"/>
        <end position="679"/>
    </location>
</feature>
<feature type="active site" description="Phosphohistidine intermediate" evidence="8">
    <location>
        <position position="440"/>
    </location>
</feature>
<dbReference type="InterPro" id="IPR041108">
    <property type="entry name" value="PP_kinase_C_1"/>
</dbReference>
<feature type="domain" description="Polyphosphate kinase N-terminal" evidence="11">
    <location>
        <begin position="13"/>
        <end position="118"/>
    </location>
</feature>
<comment type="function">
    <text evidence="8 9">Catalyzes the reversible transfer of the terminal phosphate of ATP to form a long-chain polyphosphate (polyP).</text>
</comment>
<dbReference type="Proteomes" id="UP000255036">
    <property type="component" value="Unassembled WGS sequence"/>
</dbReference>
<dbReference type="InterPro" id="IPR003414">
    <property type="entry name" value="PP_kinase"/>
</dbReference>
<feature type="binding site" evidence="8">
    <location>
        <position position="597"/>
    </location>
    <ligand>
        <name>ATP</name>
        <dbReference type="ChEBI" id="CHEBI:30616"/>
    </ligand>
</feature>
<keyword evidence="5 8" id="KW-0418">Kinase</keyword>
<dbReference type="GO" id="GO:0008976">
    <property type="term" value="F:polyphosphate kinase activity"/>
    <property type="evidence" value="ECO:0007669"/>
    <property type="project" value="UniProtKB-UniRule"/>
</dbReference>
<dbReference type="GO" id="GO:0006799">
    <property type="term" value="P:polyphosphate biosynthetic process"/>
    <property type="evidence" value="ECO:0007669"/>
    <property type="project" value="UniProtKB-UniRule"/>
</dbReference>
<dbReference type="HAMAP" id="MF_00347">
    <property type="entry name" value="Polyphosphate_kinase"/>
    <property type="match status" value="1"/>
</dbReference>
<reference evidence="14 15" key="1">
    <citation type="submission" date="2018-07" db="EMBL/GenBank/DDBJ databases">
        <title>Anaerosacharophilus polymeroproducens gen. nov. sp. nov., an anaerobic bacterium isolated from salt field.</title>
        <authorList>
            <person name="Kim W."/>
            <person name="Yang S.-H."/>
            <person name="Oh J."/>
            <person name="Lee J.-H."/>
            <person name="Kwon K.K."/>
        </authorList>
    </citation>
    <scope>NUCLEOTIDE SEQUENCE [LARGE SCALE GENOMIC DNA]</scope>
    <source>
        <strain evidence="14 15">MCWD5</strain>
    </source>
</reference>
<evidence type="ECO:0000256" key="2">
    <source>
        <dbReference type="ARBA" id="ARBA00022679"/>
    </source>
</evidence>
<keyword evidence="15" id="KW-1185">Reference proteome</keyword>
<dbReference type="NCBIfam" id="NF003921">
    <property type="entry name" value="PRK05443.2-2"/>
    <property type="match status" value="1"/>
</dbReference>
<accession>A0A371AS65</accession>
<dbReference type="GO" id="GO:0009358">
    <property type="term" value="C:polyphosphate kinase complex"/>
    <property type="evidence" value="ECO:0007669"/>
    <property type="project" value="InterPro"/>
</dbReference>
<feature type="binding site" evidence="8">
    <location>
        <position position="380"/>
    </location>
    <ligand>
        <name>Mg(2+)</name>
        <dbReference type="ChEBI" id="CHEBI:18420"/>
    </ligand>
</feature>
<evidence type="ECO:0000313" key="15">
    <source>
        <dbReference type="Proteomes" id="UP000255036"/>
    </source>
</evidence>
<evidence type="ECO:0000256" key="3">
    <source>
        <dbReference type="ARBA" id="ARBA00022723"/>
    </source>
</evidence>
<dbReference type="GO" id="GO:0046872">
    <property type="term" value="F:metal ion binding"/>
    <property type="evidence" value="ECO:0007669"/>
    <property type="project" value="UniProtKB-KW"/>
</dbReference>
<dbReference type="PANTHER" id="PTHR30218:SF0">
    <property type="entry name" value="POLYPHOSPHATE KINASE"/>
    <property type="match status" value="1"/>
</dbReference>
<feature type="domain" description="Polyphosphate kinase middle" evidence="10">
    <location>
        <begin position="128"/>
        <end position="309"/>
    </location>
</feature>
<comment type="similarity">
    <text evidence="8 9">Belongs to the polyphosphate kinase 1 (PPK1) family.</text>
</comment>
<evidence type="ECO:0000256" key="4">
    <source>
        <dbReference type="ARBA" id="ARBA00022741"/>
    </source>
</evidence>
<keyword evidence="7 8" id="KW-0460">Magnesium</keyword>
<dbReference type="SUPFAM" id="SSF56024">
    <property type="entry name" value="Phospholipase D/nuclease"/>
    <property type="match status" value="2"/>
</dbReference>
<keyword evidence="6 8" id="KW-0067">ATP-binding</keyword>
<evidence type="ECO:0000256" key="5">
    <source>
        <dbReference type="ARBA" id="ARBA00022777"/>
    </source>
</evidence>
<comment type="catalytic activity">
    <reaction evidence="8 9">
        <text>[phosphate](n) + ATP = [phosphate](n+1) + ADP</text>
        <dbReference type="Rhea" id="RHEA:19573"/>
        <dbReference type="Rhea" id="RHEA-COMP:9859"/>
        <dbReference type="Rhea" id="RHEA-COMP:14280"/>
        <dbReference type="ChEBI" id="CHEBI:16838"/>
        <dbReference type="ChEBI" id="CHEBI:30616"/>
        <dbReference type="ChEBI" id="CHEBI:456216"/>
        <dbReference type="EC" id="2.7.4.1"/>
    </reaction>
</comment>